<feature type="region of interest" description="Disordered" evidence="1">
    <location>
        <begin position="34"/>
        <end position="53"/>
    </location>
</feature>
<evidence type="ECO:0000256" key="1">
    <source>
        <dbReference type="SAM" id="MobiDB-lite"/>
    </source>
</evidence>
<sequence>MTKQTDTAANAKRETKIDKVIALLKAQAGCNARRAGEGDRLAAAYDPRGNDRA</sequence>
<protein>
    <submittedName>
        <fullName evidence="2">Uncharacterized protein</fullName>
    </submittedName>
</protein>
<proteinExistence type="predicted"/>
<dbReference type="Proteomes" id="UP001240639">
    <property type="component" value="Unassembled WGS sequence"/>
</dbReference>
<dbReference type="EMBL" id="JAVAIM010000001">
    <property type="protein sequence ID" value="MDP4576034.1"/>
    <property type="molecule type" value="Genomic_DNA"/>
</dbReference>
<evidence type="ECO:0000313" key="3">
    <source>
        <dbReference type="Proteomes" id="UP001240639"/>
    </source>
</evidence>
<evidence type="ECO:0000313" key="2">
    <source>
        <dbReference type="EMBL" id="MDP4576034.1"/>
    </source>
</evidence>
<name>A0ABT9HSA2_9SPHN</name>
<reference evidence="2 3" key="1">
    <citation type="submission" date="2023-08" db="EMBL/GenBank/DDBJ databases">
        <title>genomic of G39.</title>
        <authorList>
            <person name="Wang Y."/>
        </authorList>
    </citation>
    <scope>NUCLEOTIDE SEQUENCE [LARGE SCALE GENOMIC DNA]</scope>
    <source>
        <strain evidence="2 3">G39</strain>
    </source>
</reference>
<organism evidence="2 3">
    <name type="scientific">Qipengyuania profundimaris</name>
    <dbReference type="NCBI Taxonomy" id="3067652"/>
    <lineage>
        <taxon>Bacteria</taxon>
        <taxon>Pseudomonadati</taxon>
        <taxon>Pseudomonadota</taxon>
        <taxon>Alphaproteobacteria</taxon>
        <taxon>Sphingomonadales</taxon>
        <taxon>Erythrobacteraceae</taxon>
        <taxon>Qipengyuania</taxon>
    </lineage>
</organism>
<comment type="caution">
    <text evidence="2">The sequence shown here is derived from an EMBL/GenBank/DDBJ whole genome shotgun (WGS) entry which is preliminary data.</text>
</comment>
<keyword evidence="3" id="KW-1185">Reference proteome</keyword>
<gene>
    <name evidence="2" type="ORF">Q9K02_12900</name>
</gene>
<dbReference type="RefSeq" id="WP_305933522.1">
    <property type="nucleotide sequence ID" value="NZ_JAVAIM010000001.1"/>
</dbReference>
<accession>A0ABT9HSA2</accession>